<keyword evidence="2" id="KW-1185">Reference proteome</keyword>
<dbReference type="OrthoDB" id="146908at2"/>
<dbReference type="AlphaFoldDB" id="A0A2K8KD93"/>
<accession>A0A2K8KD93</accession>
<dbReference type="Gene3D" id="3.90.550.20">
    <property type="match status" value="1"/>
</dbReference>
<dbReference type="InterPro" id="IPR007577">
    <property type="entry name" value="GlycoTrfase_DXD_sugar-bd_CS"/>
</dbReference>
<protein>
    <recommendedName>
        <fullName evidence="3">Mannosyltransferase</fullName>
    </recommendedName>
</protein>
<dbReference type="InterPro" id="IPR029044">
    <property type="entry name" value="Nucleotide-diphossugar_trans"/>
</dbReference>
<dbReference type="GO" id="GO:0000009">
    <property type="term" value="F:alpha-1,6-mannosyltransferase activity"/>
    <property type="evidence" value="ECO:0007669"/>
    <property type="project" value="InterPro"/>
</dbReference>
<dbReference type="GO" id="GO:0006487">
    <property type="term" value="P:protein N-linked glycosylation"/>
    <property type="evidence" value="ECO:0007669"/>
    <property type="project" value="TreeGrafter"/>
</dbReference>
<dbReference type="PANTHER" id="PTHR31834">
    <property type="entry name" value="INITIATION-SPECIFIC ALPHA-1,6-MANNOSYLTRANSFERASE"/>
    <property type="match status" value="1"/>
</dbReference>
<dbReference type="RefSeq" id="WP_071482446.1">
    <property type="nucleotide sequence ID" value="NZ_CP024899.1"/>
</dbReference>
<evidence type="ECO:0000313" key="2">
    <source>
        <dbReference type="Proteomes" id="UP000228948"/>
    </source>
</evidence>
<name>A0A2K8KD93_9RHOB</name>
<gene>
    <name evidence="1" type="ORF">BG454_17710</name>
</gene>
<organism evidence="1 2">
    <name type="scientific">Roseinatronobacter bogoriensis subsp. barguzinensis</name>
    <dbReference type="NCBI Taxonomy" id="441209"/>
    <lineage>
        <taxon>Bacteria</taxon>
        <taxon>Pseudomonadati</taxon>
        <taxon>Pseudomonadota</taxon>
        <taxon>Alphaproteobacteria</taxon>
        <taxon>Rhodobacterales</taxon>
        <taxon>Paracoccaceae</taxon>
        <taxon>Roseinatronobacter</taxon>
    </lineage>
</organism>
<dbReference type="InterPro" id="IPR039367">
    <property type="entry name" value="Och1-like"/>
</dbReference>
<reference evidence="1 2" key="1">
    <citation type="submission" date="2017-11" db="EMBL/GenBank/DDBJ databases">
        <title>Revised Sequence and Annotation of the Rhodobaca barguzinensis strain alga05 Genome.</title>
        <authorList>
            <person name="Kopejtka K."/>
            <person name="Tomasch J.M."/>
            <person name="Bunk B."/>
            <person name="Koblizek M."/>
        </authorList>
    </citation>
    <scope>NUCLEOTIDE SEQUENCE [LARGE SCALE GENOMIC DNA]</scope>
    <source>
        <strain evidence="2">alga05</strain>
    </source>
</reference>
<evidence type="ECO:0000313" key="1">
    <source>
        <dbReference type="EMBL" id="ATX67419.1"/>
    </source>
</evidence>
<evidence type="ECO:0008006" key="3">
    <source>
        <dbReference type="Google" id="ProtNLM"/>
    </source>
</evidence>
<dbReference type="SUPFAM" id="SSF53448">
    <property type="entry name" value="Nucleotide-diphospho-sugar transferases"/>
    <property type="match status" value="1"/>
</dbReference>
<dbReference type="PANTHER" id="PTHR31834:SF1">
    <property type="entry name" value="INITIATION-SPECIFIC ALPHA-1,6-MANNOSYLTRANSFERASE"/>
    <property type="match status" value="1"/>
</dbReference>
<dbReference type="EMBL" id="CP024899">
    <property type="protein sequence ID" value="ATX67419.1"/>
    <property type="molecule type" value="Genomic_DNA"/>
</dbReference>
<sequence length="752" mass="82737">MTVPPIAGAGLAQDLWHAPLSDRAAPERAMLEALRGGASYDDVKSGLQRLLQFGLPGDKVSAQAQARWPNSIDMALLAFDLAPPAKKDAALKVLHNCVIRENRRRAALAGAYLRANLPARAQDVLDGIDPSSATAAEDIRRRAELALASGDFKRAEADIDALGRPPLSRATDLLQMQLCYRRDGVTALQEWLTDHPAPSVAIWQSAFHIFISEGDFELTPQALAKWQDSPNVNPTLLSRAQTRLALECGDEPRARGLLDDRLCGQNPWQWTATDHVQWLRCGQLAQQDPARLLDQARAASRVHNRHNWLHHLYRHLREAVEDWLVLANERATTANSLESALIAARAALRMGLSGQAAGVLAQARRSAPTSSQRSRLMSLRAEAFWMAGRIPAAIKAQQAADDMAVDAAQKAEVSFLGAEIALIEGDAAKATAMLAPTAKKFPKRMALPLTQARIAFMQGEFASAVAEHARFNHLKLAQTGTPAPPDVRDRITEDALVAAQGIEAAFSPALSLAQTVAQAGLERIIAAPGLSACLLRRAHMRGELPFRPDRSAHIPRQIAHYWQGPRGPAIGRARAQWARLHPDFRQHEFDAETATDWIYQNFGPDMTKRFQSLEQAALRADLFRLCWILREGGIFADLDEYPRIPVTPWLDGARAVLVVERGFGTIANNFLAAEPNHPVCAKALDFVCTALDLSDAPYAWWHSGPAQWTRAAFAHLVKDGGTDTRLLSQGQYCRRVATNLPYPHKRSPDHWR</sequence>
<dbReference type="KEGG" id="rbg:BG454_17710"/>
<proteinExistence type="predicted"/>
<dbReference type="STRING" id="441209.GCA_001870665_03478"/>
<dbReference type="Proteomes" id="UP000228948">
    <property type="component" value="Chromosome"/>
</dbReference>
<dbReference type="Pfam" id="PF04488">
    <property type="entry name" value="Gly_transf_sug"/>
    <property type="match status" value="1"/>
</dbReference>